<evidence type="ECO:0000313" key="5">
    <source>
        <dbReference type="Proteomes" id="UP000232875"/>
    </source>
</evidence>
<evidence type="ECO:0000256" key="1">
    <source>
        <dbReference type="ARBA" id="ARBA00022614"/>
    </source>
</evidence>
<dbReference type="GO" id="GO:0005737">
    <property type="term" value="C:cytoplasm"/>
    <property type="evidence" value="ECO:0007669"/>
    <property type="project" value="TreeGrafter"/>
</dbReference>
<dbReference type="Proteomes" id="UP000232875">
    <property type="component" value="Unassembled WGS sequence"/>
</dbReference>
<keyword evidence="1" id="KW-0433">Leucine-rich repeat</keyword>
<evidence type="ECO:0000313" key="4">
    <source>
        <dbReference type="EMBL" id="PKI85470.1"/>
    </source>
</evidence>
<dbReference type="PANTHER" id="PTHR48051:SF1">
    <property type="entry name" value="RAS SUPPRESSOR PROTEIN 1"/>
    <property type="match status" value="1"/>
</dbReference>
<feature type="compositionally biased region" description="Polar residues" evidence="3">
    <location>
        <begin position="52"/>
        <end position="61"/>
    </location>
</feature>
<gene>
    <name evidence="4" type="ORF">MVES_000202</name>
</gene>
<keyword evidence="5" id="KW-1185">Reference proteome</keyword>
<dbReference type="EMBL" id="KZ454987">
    <property type="protein sequence ID" value="PKI85470.1"/>
    <property type="molecule type" value="Genomic_DNA"/>
</dbReference>
<sequence length="618" mass="66870">MSGRYRARPSDSSSSPPVHQPDTLLSSPPSSPTYGRTFSSISHLSADPFSGSAKTLSSGTLPQFVPSSRRLGRAHTMPDGSMGDRGAGIESLTLVPVGETSSDLTRGTDVLGQFFSSSSEDDLSLSSDDAPRSMEHTPTLLPRTGHTRSFSRTESAGTDPLSALGPRSESTSPRKLTRAAHDTQLLPAWEQPQFTSKAPRIPPLAQQHARAEQWQRIVNNVFDQGKAAPALSLGGCHMGHIPSLIGDLNNYVVIAPRRTESKAHNPARESSASVLEAYFWDNALTRLPSALFQLSNLSVLSLRKNNLTCLPPAIGELRGLRELNIGGNTLRYLPAEIQRLALDTFTYVPNPFCPVPPNARLTQRARNGRAGARTEMSAPAAPRARLVRAHSERSPRGRADESSVPAMVRVLGPLERCAFPSLLHLCIQRLVSADPDGGMCGVLLDRYETGCLRALRHTLDVRLIVMLEAARRSVDKSWGTPTNAPQSDTLSRQLWYEDCTASHTSVSEAPGIDPLLEHADDAAENIYFNRCPDPQEKVPPGNTSDWPLSDAATMDAPLFVAPAEQRMEWVSHVAGIRVAKQGVELLTSVPDAYAAKNSGCLPLLWRGSSAGSLAFLER</sequence>
<evidence type="ECO:0000256" key="2">
    <source>
        <dbReference type="ARBA" id="ARBA00022737"/>
    </source>
</evidence>
<proteinExistence type="predicted"/>
<reference evidence="4 5" key="1">
    <citation type="submission" date="2017-10" db="EMBL/GenBank/DDBJ databases">
        <title>A novel species of cold-tolerant Malassezia isolated from bats.</title>
        <authorList>
            <person name="Lorch J.M."/>
            <person name="Palmer J.M."/>
            <person name="Vanderwolf K.J."/>
            <person name="Schmidt K.Z."/>
            <person name="Verant M.L."/>
            <person name="Weller T.J."/>
            <person name="Blehert D.S."/>
        </authorList>
    </citation>
    <scope>NUCLEOTIDE SEQUENCE [LARGE SCALE GENOMIC DNA]</scope>
    <source>
        <strain evidence="4 5">NWHC:44797-103</strain>
    </source>
</reference>
<dbReference type="OrthoDB" id="660555at2759"/>
<dbReference type="SUPFAM" id="SSF52075">
    <property type="entry name" value="Outer arm dynein light chain 1"/>
    <property type="match status" value="1"/>
</dbReference>
<feature type="region of interest" description="Disordered" evidence="3">
    <location>
        <begin position="1"/>
        <end position="88"/>
    </location>
</feature>
<name>A0A2N1JFZ1_9BASI</name>
<dbReference type="InterPro" id="IPR032675">
    <property type="entry name" value="LRR_dom_sf"/>
</dbReference>
<feature type="region of interest" description="Disordered" evidence="3">
    <location>
        <begin position="371"/>
        <end position="401"/>
    </location>
</feature>
<feature type="compositionally biased region" description="Polar residues" evidence="3">
    <location>
        <begin position="147"/>
        <end position="156"/>
    </location>
</feature>
<organism evidence="4 5">
    <name type="scientific">Malassezia vespertilionis</name>
    <dbReference type="NCBI Taxonomy" id="2020962"/>
    <lineage>
        <taxon>Eukaryota</taxon>
        <taxon>Fungi</taxon>
        <taxon>Dikarya</taxon>
        <taxon>Basidiomycota</taxon>
        <taxon>Ustilaginomycotina</taxon>
        <taxon>Malasseziomycetes</taxon>
        <taxon>Malasseziales</taxon>
        <taxon>Malasseziaceae</taxon>
        <taxon>Malassezia</taxon>
    </lineage>
</organism>
<dbReference type="Pfam" id="PF13855">
    <property type="entry name" value="LRR_8"/>
    <property type="match status" value="1"/>
</dbReference>
<accession>A0A2N1JFZ1</accession>
<dbReference type="SMART" id="SM00369">
    <property type="entry name" value="LRR_TYP"/>
    <property type="match status" value="2"/>
</dbReference>
<dbReference type="PANTHER" id="PTHR48051">
    <property type="match status" value="1"/>
</dbReference>
<feature type="region of interest" description="Disordered" evidence="3">
    <location>
        <begin position="117"/>
        <end position="178"/>
    </location>
</feature>
<dbReference type="InterPro" id="IPR050216">
    <property type="entry name" value="LRR_domain-containing"/>
</dbReference>
<dbReference type="InterPro" id="IPR001611">
    <property type="entry name" value="Leu-rich_rpt"/>
</dbReference>
<dbReference type="STRING" id="2020962.A0A2N1JFZ1"/>
<dbReference type="Gene3D" id="3.80.10.10">
    <property type="entry name" value="Ribonuclease Inhibitor"/>
    <property type="match status" value="1"/>
</dbReference>
<dbReference type="InterPro" id="IPR003591">
    <property type="entry name" value="Leu-rich_rpt_typical-subtyp"/>
</dbReference>
<feature type="compositionally biased region" description="Polar residues" evidence="3">
    <location>
        <begin position="33"/>
        <end position="43"/>
    </location>
</feature>
<dbReference type="AlphaFoldDB" id="A0A2N1JFZ1"/>
<evidence type="ECO:0000256" key="3">
    <source>
        <dbReference type="SAM" id="MobiDB-lite"/>
    </source>
</evidence>
<keyword evidence="2" id="KW-0677">Repeat</keyword>
<feature type="compositionally biased region" description="Basic and acidic residues" evidence="3">
    <location>
        <begin position="389"/>
        <end position="401"/>
    </location>
</feature>
<protein>
    <submittedName>
        <fullName evidence="4">Uncharacterized protein</fullName>
    </submittedName>
</protein>